<evidence type="ECO:0000313" key="1">
    <source>
        <dbReference type="EMBL" id="CAI4008291.1"/>
    </source>
</evidence>
<reference evidence="2" key="2">
    <citation type="submission" date="2024-04" db="EMBL/GenBank/DDBJ databases">
        <authorList>
            <person name="Chen Y."/>
            <person name="Shah S."/>
            <person name="Dougan E. K."/>
            <person name="Thang M."/>
            <person name="Chan C."/>
        </authorList>
    </citation>
    <scope>NUCLEOTIDE SEQUENCE [LARGE SCALE GENOMIC DNA]</scope>
</reference>
<organism evidence="1">
    <name type="scientific">Cladocopium goreaui</name>
    <dbReference type="NCBI Taxonomy" id="2562237"/>
    <lineage>
        <taxon>Eukaryota</taxon>
        <taxon>Sar</taxon>
        <taxon>Alveolata</taxon>
        <taxon>Dinophyceae</taxon>
        <taxon>Suessiales</taxon>
        <taxon>Symbiodiniaceae</taxon>
        <taxon>Cladocopium</taxon>
    </lineage>
</organism>
<keyword evidence="3" id="KW-0418">Kinase</keyword>
<evidence type="ECO:0000313" key="2">
    <source>
        <dbReference type="EMBL" id="CAL1161666.1"/>
    </source>
</evidence>
<dbReference type="AlphaFoldDB" id="A0A9P1GBT2"/>
<dbReference type="Proteomes" id="UP001152797">
    <property type="component" value="Unassembled WGS sequence"/>
</dbReference>
<dbReference type="GO" id="GO:0016301">
    <property type="term" value="F:kinase activity"/>
    <property type="evidence" value="ECO:0007669"/>
    <property type="project" value="UniProtKB-KW"/>
</dbReference>
<comment type="caution">
    <text evidence="1">The sequence shown here is derived from an EMBL/GenBank/DDBJ whole genome shotgun (WGS) entry which is preliminary data.</text>
</comment>
<keyword evidence="3" id="KW-0808">Transferase</keyword>
<dbReference type="OrthoDB" id="448009at2759"/>
<name>A0A9P1GBT2_9DINO</name>
<evidence type="ECO:0000313" key="3">
    <source>
        <dbReference type="EMBL" id="CAL4795603.1"/>
    </source>
</evidence>
<gene>
    <name evidence="1" type="ORF">C1SCF055_LOCUS33745</name>
</gene>
<keyword evidence="4" id="KW-1185">Reference proteome</keyword>
<sequence>MESSKQRPWAPERKRPVLHVFGAIMLMSWARTLLGDSCFATVVLARRRPCPSTSLTAKAADTDLAVSEDWAADEPEDIEDLAIPKLRRSSLKLKGIEKSPELDIDTVTAFVQEELGNTIFKASEPGEVSVEDPKGHTDLKSAAAILQRWALRREPQEGAKEELIEAIKFALSRDVPEPHTLASLMWSCGRLKVDDIAPLLAPMQELLPEVAPSMNAQNLTTFWCSVAKIQELAEEVDDMIPVLLDAIEEKADELRPNQLAAFIWAAGMLDLKQSEVERIKAHFAGRLSRGDMQSLPLKDIANFAFGLAQLDFRDSVMLETIAATTTEMAEACKSKPAMQDLPMIVMSLTRLGHKERSMNKLLDAVASRLQRKRVLKKMPAWSLAVLYWAWPNDGLEGATWILTGEYGILEECKLVYLRFLLIILFEQKVRDMQEVLRPEVEKRIAKKEFTYRMLERSWKGPKEWRRRIDSSVKIPA</sequence>
<dbReference type="EMBL" id="CAMXCT030004235">
    <property type="protein sequence ID" value="CAL4795603.1"/>
    <property type="molecule type" value="Genomic_DNA"/>
</dbReference>
<dbReference type="EMBL" id="CAMXCT020004235">
    <property type="protein sequence ID" value="CAL1161666.1"/>
    <property type="molecule type" value="Genomic_DNA"/>
</dbReference>
<evidence type="ECO:0000313" key="4">
    <source>
        <dbReference type="Proteomes" id="UP001152797"/>
    </source>
</evidence>
<dbReference type="EMBL" id="CAMXCT010004235">
    <property type="protein sequence ID" value="CAI4008291.1"/>
    <property type="molecule type" value="Genomic_DNA"/>
</dbReference>
<reference evidence="1" key="1">
    <citation type="submission" date="2022-10" db="EMBL/GenBank/DDBJ databases">
        <authorList>
            <person name="Chen Y."/>
            <person name="Dougan E. K."/>
            <person name="Chan C."/>
            <person name="Rhodes N."/>
            <person name="Thang M."/>
        </authorList>
    </citation>
    <scope>NUCLEOTIDE SEQUENCE</scope>
</reference>
<accession>A0A9P1GBT2</accession>
<protein>
    <submittedName>
        <fullName evidence="3">FAST kinase leucine-rich domain-containing protein</fullName>
    </submittedName>
</protein>
<proteinExistence type="predicted"/>